<comment type="caution">
    <text evidence="1">The sequence shown here is derived from an EMBL/GenBank/DDBJ whole genome shotgun (WGS) entry which is preliminary data.</text>
</comment>
<name>A0A0F3GSP2_9BACT</name>
<accession>A0A0F3GSP2</accession>
<dbReference type="Proteomes" id="UP000033423">
    <property type="component" value="Unassembled WGS sequence"/>
</dbReference>
<dbReference type="AlphaFoldDB" id="A0A0F3GSP2"/>
<organism evidence="1 2">
    <name type="scientific">Candidatus Magnetobacterium bavaricum</name>
    <dbReference type="NCBI Taxonomy" id="29290"/>
    <lineage>
        <taxon>Bacteria</taxon>
        <taxon>Pseudomonadati</taxon>
        <taxon>Nitrospirota</taxon>
        <taxon>Thermodesulfovibrionia</taxon>
        <taxon>Thermodesulfovibrionales</taxon>
        <taxon>Candidatus Magnetobacteriaceae</taxon>
        <taxon>Candidatus Magnetobacterium</taxon>
    </lineage>
</organism>
<gene>
    <name evidence="1" type="ORF">MBAV_004098</name>
</gene>
<evidence type="ECO:0000313" key="1">
    <source>
        <dbReference type="EMBL" id="KJU83708.1"/>
    </source>
</evidence>
<reference evidence="1 2" key="1">
    <citation type="submission" date="2015-02" db="EMBL/GenBank/DDBJ databases">
        <title>Single-cell genomics of uncultivated deep-branching MTB reveals a conserved set of magnetosome genes.</title>
        <authorList>
            <person name="Kolinko S."/>
            <person name="Richter M."/>
            <person name="Glockner F.O."/>
            <person name="Brachmann A."/>
            <person name="Schuler D."/>
        </authorList>
    </citation>
    <scope>NUCLEOTIDE SEQUENCE [LARGE SCALE GENOMIC DNA]</scope>
    <source>
        <strain evidence="1">TM-1</strain>
    </source>
</reference>
<feature type="non-terminal residue" evidence="1">
    <location>
        <position position="1"/>
    </location>
</feature>
<proteinExistence type="predicted"/>
<evidence type="ECO:0000313" key="2">
    <source>
        <dbReference type="Proteomes" id="UP000033423"/>
    </source>
</evidence>
<sequence length="79" mass="8469">GVPVGTIILYPSCQINRGMIFYTYVVANAAGNVPQNRIVGLINHNNTTFPVGVTTYTDASVFGVEPQVWLEKIAVGIST</sequence>
<protein>
    <submittedName>
        <fullName evidence="1">Uncharacterized protein</fullName>
    </submittedName>
</protein>
<dbReference type="EMBL" id="LACI01001763">
    <property type="protein sequence ID" value="KJU83708.1"/>
    <property type="molecule type" value="Genomic_DNA"/>
</dbReference>
<keyword evidence="2" id="KW-1185">Reference proteome</keyword>